<reference evidence="1 2" key="1">
    <citation type="submission" date="2017-03" db="EMBL/GenBank/DDBJ databases">
        <title>Paenibacillus larvae genome sequencing.</title>
        <authorList>
            <person name="Dingman D.W."/>
        </authorList>
    </citation>
    <scope>NUCLEOTIDE SEQUENCE [LARGE SCALE GENOMIC DNA]</scope>
    <source>
        <strain evidence="1 2">SAG 10367</strain>
    </source>
</reference>
<proteinExistence type="predicted"/>
<sequence length="78" mass="8868">MTIRKAVFIIVNITIKNKTFLQSQKGIGDILCSGTWLHVQNNWFHQQGGDIWEEASPGFPRSTFAFVQADLRGQSIQF</sequence>
<accession>A0A1V0UV98</accession>
<organism evidence="1 2">
    <name type="scientific">Paenibacillus larvae subsp. pulvifaciens</name>
    <dbReference type="NCBI Taxonomy" id="1477"/>
    <lineage>
        <taxon>Bacteria</taxon>
        <taxon>Bacillati</taxon>
        <taxon>Bacillota</taxon>
        <taxon>Bacilli</taxon>
        <taxon>Bacillales</taxon>
        <taxon>Paenibacillaceae</taxon>
        <taxon>Paenibacillus</taxon>
    </lineage>
</organism>
<evidence type="ECO:0000313" key="2">
    <source>
        <dbReference type="Proteomes" id="UP000192727"/>
    </source>
</evidence>
<gene>
    <name evidence="1" type="ORF">B7C51_16935</name>
</gene>
<name>A0A1V0UV98_9BACL</name>
<protein>
    <submittedName>
        <fullName evidence="1">Uncharacterized protein</fullName>
    </submittedName>
</protein>
<evidence type="ECO:0000313" key="1">
    <source>
        <dbReference type="EMBL" id="ARF69135.1"/>
    </source>
</evidence>
<dbReference type="Proteomes" id="UP000192727">
    <property type="component" value="Chromosome"/>
</dbReference>
<dbReference type="AlphaFoldDB" id="A0A1V0UV98"/>
<dbReference type="EMBL" id="CP020557">
    <property type="protein sequence ID" value="ARF69135.1"/>
    <property type="molecule type" value="Genomic_DNA"/>
</dbReference>